<feature type="transmembrane region" description="Helical" evidence="1">
    <location>
        <begin position="199"/>
        <end position="224"/>
    </location>
</feature>
<evidence type="ECO:0000313" key="2">
    <source>
        <dbReference type="EMBL" id="HGS86542.1"/>
    </source>
</evidence>
<proteinExistence type="predicted"/>
<accession>A0A7C4KYC9</accession>
<feature type="transmembrane region" description="Helical" evidence="1">
    <location>
        <begin position="175"/>
        <end position="193"/>
    </location>
</feature>
<dbReference type="EMBL" id="DSXR01000039">
    <property type="protein sequence ID" value="HGS86542.1"/>
    <property type="molecule type" value="Genomic_DNA"/>
</dbReference>
<keyword evidence="1" id="KW-0472">Membrane</keyword>
<keyword evidence="1" id="KW-1133">Transmembrane helix</keyword>
<dbReference type="AlphaFoldDB" id="A0A7C4KYC9"/>
<reference evidence="2" key="1">
    <citation type="journal article" date="2020" name="mSystems">
        <title>Genome- and Community-Level Interaction Insights into Carbon Utilization and Element Cycling Functions of Hydrothermarchaeota in Hydrothermal Sediment.</title>
        <authorList>
            <person name="Zhou Z."/>
            <person name="Liu Y."/>
            <person name="Xu W."/>
            <person name="Pan J."/>
            <person name="Luo Z.H."/>
            <person name="Li M."/>
        </authorList>
    </citation>
    <scope>NUCLEOTIDE SEQUENCE [LARGE SCALE GENOMIC DNA]</scope>
    <source>
        <strain evidence="2">SpSt-556</strain>
    </source>
</reference>
<keyword evidence="1" id="KW-0812">Transmembrane</keyword>
<dbReference type="Pfam" id="PF09858">
    <property type="entry name" value="DUF2085"/>
    <property type="match status" value="1"/>
</dbReference>
<evidence type="ECO:0000256" key="1">
    <source>
        <dbReference type="SAM" id="Phobius"/>
    </source>
</evidence>
<feature type="transmembrane region" description="Helical" evidence="1">
    <location>
        <begin position="12"/>
        <end position="33"/>
    </location>
</feature>
<feature type="transmembrane region" description="Helical" evidence="1">
    <location>
        <begin position="236"/>
        <end position="257"/>
    </location>
</feature>
<gene>
    <name evidence="2" type="ORF">ENT17_02880</name>
</gene>
<name>A0A7C4KYC9_9CHLR</name>
<feature type="transmembrane region" description="Helical" evidence="1">
    <location>
        <begin position="134"/>
        <end position="155"/>
    </location>
</feature>
<protein>
    <submittedName>
        <fullName evidence="2">DUF2085 domain-containing protein</fullName>
    </submittedName>
</protein>
<comment type="caution">
    <text evidence="2">The sequence shown here is derived from an EMBL/GenBank/DDBJ whole genome shotgun (WGS) entry which is preliminary data.</text>
</comment>
<dbReference type="InterPro" id="IPR019206">
    <property type="entry name" value="DUF2085_TM"/>
</dbReference>
<organism evidence="2">
    <name type="scientific">Bellilinea caldifistulae</name>
    <dbReference type="NCBI Taxonomy" id="360411"/>
    <lineage>
        <taxon>Bacteria</taxon>
        <taxon>Bacillati</taxon>
        <taxon>Chloroflexota</taxon>
        <taxon>Anaerolineae</taxon>
        <taxon>Anaerolineales</taxon>
        <taxon>Anaerolineaceae</taxon>
        <taxon>Bellilinea</taxon>
    </lineage>
</organism>
<sequence length="270" mass="29785">MKIARRFGPKGQIYLKSGLAVFALLVLTIWLALTPPGILGKADAIGYAVCHRIEVRSFWIDDRPTPLCARCSGMYLGMLTGFVFQWVQGKRSALPPLRISIPLSIFLITFGVDGLNSYLHFFPQAPTLYTPSNLLRLATGSGLGLLVAVIFLPLFNQYFWTQPDPRPALASYRQVFLLMGLVGLVSTATYLQIPGLITVLAVLSAATVWLVLGMCYSLLWMTVFHLENSVDSLKSGWVILTAGFTTALLQIGAVDWLRYTLTGTWSGFIF</sequence>
<feature type="transmembrane region" description="Helical" evidence="1">
    <location>
        <begin position="99"/>
        <end position="122"/>
    </location>
</feature>